<evidence type="ECO:0000256" key="6">
    <source>
        <dbReference type="ARBA" id="ARBA00023235"/>
    </source>
</evidence>
<keyword evidence="4" id="KW-0799">Topoisomerase</keyword>
<evidence type="ECO:0000256" key="3">
    <source>
        <dbReference type="ARBA" id="ARBA00012891"/>
    </source>
</evidence>
<dbReference type="PRINTS" id="PR00416">
    <property type="entry name" value="EUTPISMRASEI"/>
</dbReference>
<dbReference type="InterPro" id="IPR035447">
    <property type="entry name" value="DNA_topo_I_N_sf"/>
</dbReference>
<dbReference type="Pfam" id="PF21338">
    <property type="entry name" value="Top1B_N_bact"/>
    <property type="match status" value="1"/>
</dbReference>
<dbReference type="Gene3D" id="3.30.66.10">
    <property type="entry name" value="DNA topoisomerase I domain"/>
    <property type="match status" value="1"/>
</dbReference>
<dbReference type="InterPro" id="IPR049331">
    <property type="entry name" value="Top1B_N_bact"/>
</dbReference>
<dbReference type="InterPro" id="IPR014711">
    <property type="entry name" value="TopoI_cat_a-hlx-sub_euk"/>
</dbReference>
<keyword evidence="10" id="KW-1185">Reference proteome</keyword>
<accession>A0A377GBI1</accession>
<keyword evidence="5" id="KW-0238">DNA-binding</keyword>
<evidence type="ECO:0000256" key="2">
    <source>
        <dbReference type="ARBA" id="ARBA00006645"/>
    </source>
</evidence>
<evidence type="ECO:0000256" key="4">
    <source>
        <dbReference type="ARBA" id="ARBA00023029"/>
    </source>
</evidence>
<dbReference type="AlphaFoldDB" id="A0A377GBI1"/>
<evidence type="ECO:0000256" key="1">
    <source>
        <dbReference type="ARBA" id="ARBA00000213"/>
    </source>
</evidence>
<name>A0A377GBI1_9GAMM</name>
<dbReference type="GO" id="GO:0003677">
    <property type="term" value="F:DNA binding"/>
    <property type="evidence" value="ECO:0007669"/>
    <property type="project" value="UniProtKB-KW"/>
</dbReference>
<evidence type="ECO:0000313" key="10">
    <source>
        <dbReference type="Proteomes" id="UP000254554"/>
    </source>
</evidence>
<dbReference type="RefSeq" id="WP_231294544.1">
    <property type="nucleotide sequence ID" value="NZ_JAPHOO010000001.1"/>
</dbReference>
<dbReference type="EC" id="5.6.2.1" evidence="3"/>
<gene>
    <name evidence="9" type="ORF">NCTC11370_02250</name>
</gene>
<keyword evidence="6 9" id="KW-0413">Isomerase</keyword>
<feature type="domain" description="DNA topoisomerase IB N-terminal" evidence="8">
    <location>
        <begin position="27"/>
        <end position="74"/>
    </location>
</feature>
<organism evidence="9 10">
    <name type="scientific">Fluoribacter dumoffii</name>
    <dbReference type="NCBI Taxonomy" id="463"/>
    <lineage>
        <taxon>Bacteria</taxon>
        <taxon>Pseudomonadati</taxon>
        <taxon>Pseudomonadota</taxon>
        <taxon>Gammaproteobacteria</taxon>
        <taxon>Legionellales</taxon>
        <taxon>Legionellaceae</taxon>
        <taxon>Fluoribacter</taxon>
    </lineage>
</organism>
<sequence length="347" mass="41007">MNKEITSSLMYVKNIQGIQRRKQGRSFVYYSPAGKKITDPKVLERIKTLAIPPAYTKVWICPYENGHIQAMGRDSKNRKQYIYHPLWVKLRENVKFRSLLDFGRSLSSLRKKINEEIKKPPSLDKNQIICSVLFLVDNYSVRIGNQVYAKKNKTFGVTTLRKKHMQHKKKSVTFKFLGKNKHLWNFEVEEKNVVKILKCCGQIPGYEIFKYYKEHQELGVVTSQDVNEYLYAVTQHHFTAKDFRTWIATREFFSRALKLLEIKNLRMKHIKNSLLEVANLLGHTPTICKDSYIAPQIWEWLNNGKLLQWKYKNKKFIQNKNSEEILLLWLETVYSSASQNDKFPKYS</sequence>
<dbReference type="SUPFAM" id="SSF56349">
    <property type="entry name" value="DNA breaking-rejoining enzymes"/>
    <property type="match status" value="1"/>
</dbReference>
<dbReference type="EMBL" id="UGGT01000001">
    <property type="protein sequence ID" value="STO22165.1"/>
    <property type="molecule type" value="Genomic_DNA"/>
</dbReference>
<dbReference type="InterPro" id="IPR013500">
    <property type="entry name" value="TopoI_cat_euk"/>
</dbReference>
<feature type="domain" description="DNA topoisomerase I catalytic core eukaryotic-type" evidence="7">
    <location>
        <begin position="91"/>
        <end position="290"/>
    </location>
</feature>
<dbReference type="GO" id="GO:0003917">
    <property type="term" value="F:DNA topoisomerase type I (single strand cut, ATP-independent) activity"/>
    <property type="evidence" value="ECO:0007669"/>
    <property type="project" value="UniProtKB-EC"/>
</dbReference>
<reference evidence="9 10" key="1">
    <citation type="submission" date="2018-06" db="EMBL/GenBank/DDBJ databases">
        <authorList>
            <consortium name="Pathogen Informatics"/>
            <person name="Doyle S."/>
        </authorList>
    </citation>
    <scope>NUCLEOTIDE SEQUENCE [LARGE SCALE GENOMIC DNA]</scope>
    <source>
        <strain evidence="9 10">NCTC11370</strain>
    </source>
</reference>
<dbReference type="GO" id="GO:0006265">
    <property type="term" value="P:DNA topological change"/>
    <property type="evidence" value="ECO:0007669"/>
    <property type="project" value="InterPro"/>
</dbReference>
<evidence type="ECO:0000259" key="8">
    <source>
        <dbReference type="Pfam" id="PF21338"/>
    </source>
</evidence>
<dbReference type="Gene3D" id="3.90.15.10">
    <property type="entry name" value="Topoisomerase I, Chain A, domain 3"/>
    <property type="match status" value="1"/>
</dbReference>
<dbReference type="GeneID" id="93293021"/>
<dbReference type="STRING" id="1094715.GCA_000236165_02094"/>
<dbReference type="Gene3D" id="1.10.132.120">
    <property type="match status" value="1"/>
</dbReference>
<evidence type="ECO:0000313" key="9">
    <source>
        <dbReference type="EMBL" id="STO22165.1"/>
    </source>
</evidence>
<dbReference type="Pfam" id="PF01028">
    <property type="entry name" value="Topoisom_I"/>
    <property type="match status" value="1"/>
</dbReference>
<dbReference type="InterPro" id="IPR001631">
    <property type="entry name" value="TopoI"/>
</dbReference>
<dbReference type="SUPFAM" id="SSF55869">
    <property type="entry name" value="DNA topoisomerase I domain"/>
    <property type="match status" value="1"/>
</dbReference>
<proteinExistence type="inferred from homology"/>
<evidence type="ECO:0000256" key="5">
    <source>
        <dbReference type="ARBA" id="ARBA00023125"/>
    </source>
</evidence>
<dbReference type="PROSITE" id="PS52038">
    <property type="entry name" value="TOPO_IB_2"/>
    <property type="match status" value="1"/>
</dbReference>
<dbReference type="InterPro" id="IPR011010">
    <property type="entry name" value="DNA_brk_join_enz"/>
</dbReference>
<comment type="catalytic activity">
    <reaction evidence="1">
        <text>ATP-independent breakage of single-stranded DNA, followed by passage and rejoining.</text>
        <dbReference type="EC" id="5.6.2.1"/>
    </reaction>
</comment>
<evidence type="ECO:0000259" key="7">
    <source>
        <dbReference type="Pfam" id="PF01028"/>
    </source>
</evidence>
<protein>
    <recommendedName>
        <fullName evidence="3">DNA topoisomerase</fullName>
        <ecNumber evidence="3">5.6.2.1</ecNumber>
    </recommendedName>
</protein>
<comment type="similarity">
    <text evidence="2">Belongs to the type IB topoisomerase family.</text>
</comment>
<dbReference type="Proteomes" id="UP000254554">
    <property type="component" value="Unassembled WGS sequence"/>
</dbReference>